<reference evidence="3 4" key="1">
    <citation type="submission" date="2016-11" db="EMBL/GenBank/DDBJ databases">
        <authorList>
            <person name="Jaros S."/>
            <person name="Januszkiewicz K."/>
            <person name="Wedrychowicz H."/>
        </authorList>
    </citation>
    <scope>NUCLEOTIDE SEQUENCE [LARGE SCALE GENOMIC DNA]</scope>
    <source>
        <strain evidence="3 4">CGMCC 4.5723</strain>
    </source>
</reference>
<dbReference type="RefSeq" id="WP_073376216.1">
    <property type="nucleotide sequence ID" value="NZ_FQZK01000002.1"/>
</dbReference>
<accession>A0A1M6ENH2</accession>
<dbReference type="Proteomes" id="UP000184452">
    <property type="component" value="Unassembled WGS sequence"/>
</dbReference>
<evidence type="ECO:0000256" key="2">
    <source>
        <dbReference type="SAM" id="Phobius"/>
    </source>
</evidence>
<feature type="transmembrane region" description="Helical" evidence="2">
    <location>
        <begin position="114"/>
        <end position="136"/>
    </location>
</feature>
<gene>
    <name evidence="3" type="ORF">SAMN05421803_102350</name>
</gene>
<organism evidence="3 4">
    <name type="scientific">Nocardiopsis flavescens</name>
    <dbReference type="NCBI Taxonomy" id="758803"/>
    <lineage>
        <taxon>Bacteria</taxon>
        <taxon>Bacillati</taxon>
        <taxon>Actinomycetota</taxon>
        <taxon>Actinomycetes</taxon>
        <taxon>Streptosporangiales</taxon>
        <taxon>Nocardiopsidaceae</taxon>
        <taxon>Nocardiopsis</taxon>
    </lineage>
</organism>
<feature type="transmembrane region" description="Helical" evidence="2">
    <location>
        <begin position="142"/>
        <end position="167"/>
    </location>
</feature>
<sequence length="189" mass="20169">MTTPPEQPYDPSQYGGDPSRPYGGEAPQYGDPSQQYGGEASQYGDPSQQYGADPSQYGQQQAQQPYAQQQYPTGGQVPPGYQAPPPAAPAAPGFFGILFDFTFREFLTSRMVKVLYILWLVFIGISTLTGIIGAFSTMTHSALAGVLGLFGTLVGGAAAVLVTRVVLELLIVVFRIGDDLSALRRARGV</sequence>
<keyword evidence="2" id="KW-0472">Membrane</keyword>
<dbReference type="InterPro" id="IPR025557">
    <property type="entry name" value="DUF4282"/>
</dbReference>
<proteinExistence type="predicted"/>
<dbReference type="AlphaFoldDB" id="A0A1M6ENH2"/>
<dbReference type="OrthoDB" id="3261033at2"/>
<evidence type="ECO:0008006" key="5">
    <source>
        <dbReference type="Google" id="ProtNLM"/>
    </source>
</evidence>
<evidence type="ECO:0000313" key="3">
    <source>
        <dbReference type="EMBL" id="SHI87055.1"/>
    </source>
</evidence>
<dbReference type="EMBL" id="FQZK01000002">
    <property type="protein sequence ID" value="SHI87055.1"/>
    <property type="molecule type" value="Genomic_DNA"/>
</dbReference>
<feature type="compositionally biased region" description="Low complexity" evidence="1">
    <location>
        <begin position="56"/>
        <end position="76"/>
    </location>
</feature>
<feature type="region of interest" description="Disordered" evidence="1">
    <location>
        <begin position="1"/>
        <end position="83"/>
    </location>
</feature>
<evidence type="ECO:0000256" key="1">
    <source>
        <dbReference type="SAM" id="MobiDB-lite"/>
    </source>
</evidence>
<keyword evidence="4" id="KW-1185">Reference proteome</keyword>
<keyword evidence="2" id="KW-0812">Transmembrane</keyword>
<protein>
    <recommendedName>
        <fullName evidence="5">DUF4282 domain-containing protein</fullName>
    </recommendedName>
</protein>
<name>A0A1M6ENH2_9ACTN</name>
<keyword evidence="2" id="KW-1133">Transmembrane helix</keyword>
<dbReference type="Pfam" id="PF14110">
    <property type="entry name" value="DUF4282"/>
    <property type="match status" value="1"/>
</dbReference>
<evidence type="ECO:0000313" key="4">
    <source>
        <dbReference type="Proteomes" id="UP000184452"/>
    </source>
</evidence>
<dbReference type="STRING" id="758803.SAMN05421803_102350"/>